<name>A0ABY4CP75_9BACL</name>
<sequence length="279" mass="30412">MLKKSKLLAFGTPMAVVMAASIASPAFANSDMPQYIATNTGWVSYHRQPSVSSPVVGRLELGEKAPLVKKVNNWWYDIRVGGKDVYITTNPKYSKVVSGSVSPALTTNPVVQQAQPPATQPSQQSLTLTQQQQKVLEIAKSQIGVKWVYGKQIPGVAFDCSNFTSWVYKTAVGIKFSSSSRQQRYDTNIGRQVILDPNDKFKNLQVGDLLFFTNPADPGDGSINQSTSGGGGHLGMYAGEINGKHYIIQEGGGRGKVTYEPMEGTWFAKNLVYAKQILN</sequence>
<proteinExistence type="inferred from homology"/>
<accession>A0ABY4CP75</accession>
<keyword evidence="5" id="KW-0732">Signal</keyword>
<dbReference type="RefSeq" id="WP_347438984.1">
    <property type="nucleotide sequence ID" value="NZ_CP089291.1"/>
</dbReference>
<keyword evidence="4" id="KW-0788">Thiol protease</keyword>
<gene>
    <name evidence="7" type="ORF">LSG31_09145</name>
</gene>
<dbReference type="InterPro" id="IPR051202">
    <property type="entry name" value="Peptidase_C40"/>
</dbReference>
<evidence type="ECO:0000256" key="4">
    <source>
        <dbReference type="ARBA" id="ARBA00022807"/>
    </source>
</evidence>
<evidence type="ECO:0000256" key="1">
    <source>
        <dbReference type="ARBA" id="ARBA00007074"/>
    </source>
</evidence>
<dbReference type="Proteomes" id="UP000830167">
    <property type="component" value="Chromosome"/>
</dbReference>
<comment type="similarity">
    <text evidence="1">Belongs to the peptidase C40 family.</text>
</comment>
<evidence type="ECO:0000313" key="7">
    <source>
        <dbReference type="EMBL" id="UOF92306.1"/>
    </source>
</evidence>
<evidence type="ECO:0000256" key="2">
    <source>
        <dbReference type="ARBA" id="ARBA00022670"/>
    </source>
</evidence>
<dbReference type="SUPFAM" id="SSF54001">
    <property type="entry name" value="Cysteine proteinases"/>
    <property type="match status" value="1"/>
</dbReference>
<feature type="domain" description="NlpC/P60" evidence="6">
    <location>
        <begin position="129"/>
        <end position="278"/>
    </location>
</feature>
<feature type="signal peptide" evidence="5">
    <location>
        <begin position="1"/>
        <end position="28"/>
    </location>
</feature>
<protein>
    <submittedName>
        <fullName evidence="7">NlpC/P60 family protein</fullName>
    </submittedName>
</protein>
<dbReference type="PROSITE" id="PS51935">
    <property type="entry name" value="NLPC_P60"/>
    <property type="match status" value="1"/>
</dbReference>
<reference evidence="7" key="1">
    <citation type="submission" date="2021-12" db="EMBL/GenBank/DDBJ databases">
        <title>Alicyclobacillaceae gen. nov., sp. nov., isolated from chalcocite enrichment system.</title>
        <authorList>
            <person name="Jiang Z."/>
        </authorList>
    </citation>
    <scope>NUCLEOTIDE SEQUENCE</scope>
    <source>
        <strain evidence="7">MYW30-H2</strain>
    </source>
</reference>
<evidence type="ECO:0000313" key="8">
    <source>
        <dbReference type="Proteomes" id="UP000830167"/>
    </source>
</evidence>
<evidence type="ECO:0000256" key="5">
    <source>
        <dbReference type="SAM" id="SignalP"/>
    </source>
</evidence>
<evidence type="ECO:0000256" key="3">
    <source>
        <dbReference type="ARBA" id="ARBA00022801"/>
    </source>
</evidence>
<keyword evidence="3" id="KW-0378">Hydrolase</keyword>
<dbReference type="PANTHER" id="PTHR47053:SF1">
    <property type="entry name" value="MUREIN DD-ENDOPEPTIDASE MEPH-RELATED"/>
    <property type="match status" value="1"/>
</dbReference>
<keyword evidence="8" id="KW-1185">Reference proteome</keyword>
<dbReference type="Gene3D" id="3.90.1720.10">
    <property type="entry name" value="endopeptidase domain like (from Nostoc punctiforme)"/>
    <property type="match status" value="1"/>
</dbReference>
<dbReference type="InterPro" id="IPR038765">
    <property type="entry name" value="Papain-like_cys_pep_sf"/>
</dbReference>
<dbReference type="EMBL" id="CP089291">
    <property type="protein sequence ID" value="UOF92306.1"/>
    <property type="molecule type" value="Genomic_DNA"/>
</dbReference>
<dbReference type="InterPro" id="IPR000064">
    <property type="entry name" value="NLP_P60_dom"/>
</dbReference>
<feature type="chain" id="PRO_5045621592" evidence="5">
    <location>
        <begin position="29"/>
        <end position="279"/>
    </location>
</feature>
<organism evidence="7 8">
    <name type="scientific">Fodinisporobacter ferrooxydans</name>
    <dbReference type="NCBI Taxonomy" id="2901836"/>
    <lineage>
        <taxon>Bacteria</taxon>
        <taxon>Bacillati</taxon>
        <taxon>Bacillota</taxon>
        <taxon>Bacilli</taxon>
        <taxon>Bacillales</taxon>
        <taxon>Alicyclobacillaceae</taxon>
        <taxon>Fodinisporobacter</taxon>
    </lineage>
</organism>
<dbReference type="Pfam" id="PF00877">
    <property type="entry name" value="NLPC_P60"/>
    <property type="match status" value="1"/>
</dbReference>
<dbReference type="Gene3D" id="2.30.30.40">
    <property type="entry name" value="SH3 Domains"/>
    <property type="match status" value="1"/>
</dbReference>
<dbReference type="PANTHER" id="PTHR47053">
    <property type="entry name" value="MUREIN DD-ENDOPEPTIDASE MEPH-RELATED"/>
    <property type="match status" value="1"/>
</dbReference>
<keyword evidence="2" id="KW-0645">Protease</keyword>
<evidence type="ECO:0000259" key="6">
    <source>
        <dbReference type="PROSITE" id="PS51935"/>
    </source>
</evidence>